<dbReference type="GeneTree" id="ENSGT01100000263500"/>
<feature type="domain" description="Reverse transcriptase" evidence="12">
    <location>
        <begin position="262"/>
        <end position="441"/>
    </location>
</feature>
<dbReference type="PANTHER" id="PTHR37984">
    <property type="entry name" value="PROTEIN CBG26694"/>
    <property type="match status" value="1"/>
</dbReference>
<keyword evidence="8" id="KW-0378">Hydrolase</keyword>
<sequence>MIRASQEHLKSEFGIQYLSIVKQSHPEWYSALVKIGEAESDEKTGKVGPVKYTGQRAKVIPPGKEISVIGRVFGGPKRQEYTALVEGLASQKLPEGLAVGRVVANVKRSCVPVRIMNLSGRPMKIWPQAPIAEVFLVKQVSERVEEVGLETIKLPPHGMKAQAHTLQAGPAQDKPHSRPERDILSLLDLSKACFETENQYLQMTDKILKNSDVFSKHHLDYGHTTVVKHEIPLVDPRPFRLPYRKIPPSQYQAVRKAITEMEEAGVIRPSKSPYASPIVVVTKKDGSLRICMDYRKLNSCSTRDAFPLPRVEEALEALGEAKYFSTLDLTSGYWQVEVAEADKHKTAFSTPMGLFEANRMPFGLQNSPSTFQRLMTCCFGDLNFESLLIYLDDIVIFSRTFDEHLERLQMVFDRLRKYGLKLKPQKCHLLRREVLYLGHVVSSDGIKTDPDKISKVAGWKVPENRHELLQFLGFAGYYRRFIEGYASIAAPLYRLTSGDPRKKKRGRKGPPAVGLPFIWTEECENAFQTLKTKLTTAPVLGYADYSQPFVLQTDASLAGLGAVLAQVQDGRERVIAYASRGLNPAETRYPAHKLEFLALKWAVTDKFYDHLYGHKFSVLTDNNPLKYVMTTAKLDATGQRWVAQLSMFDFDIRYRQGGCNANADGLSRMPASEVAEALHTCPQLVPTSSQKQSQEKGDSAERAVDGTSSESGSNKEPSADQFLSAGSDALPSMSKQEIRAAQRTDPVIGPVLYYKCQYAKPKRSARTQSNEQEKLLRKEWKKLVVKDDILFRHVRDRQRGSFYQLVLPEKFRGYVKSSLHDESGHFGVERTFALVRERFYWPRMFNDVKTWCEQCERCCLRKTPTAGLRAPLVSIHTNAPLELICIDFLTVEKSKGGFENILVVTDHFSRWAQAYPTKDQKAETVAKVLWKNFFCKFGFPAKLHADQGRNFESTVVKELCRLTGTQKSHTSPYHPQGNGTTERFNRTLMNLMGTLPPQSKARWHEYIDALTHAYNCTRHDSTGYTPYYLMFGRHPRLPIDLVFGLAPATDYCEHSDYAKTLHDSLKYACEQANLTSRHSKDTQKKHYDVKAKVRQFTPGDRVLIKVCHTETRQKLGDRWEPKPYLVIKKQPGIPVYVVRSEDGTVERVIHQNLMTQCMFFPLEPEQVQENKVEEQSSSDSEDSEASEGDVDNQGISCGLGGLRSDTSEVESTDHIGGSSDAQGCSALPQTQNPGIREPEETMAQGVQNSPVPNECADSKDALRRNPPRKRRAPNRLSYQMYVPGEETVEDKIHRGRRIWELARMGNGRNDTSHI</sequence>
<dbReference type="Ensembl" id="ENSAMXT00000034038.1">
    <property type="protein sequence ID" value="ENSAMXP00000049159.1"/>
    <property type="gene ID" value="ENSAMXG00000040885.1"/>
</dbReference>
<dbReference type="GO" id="GO:0003676">
    <property type="term" value="F:nucleic acid binding"/>
    <property type="evidence" value="ECO:0007669"/>
    <property type="project" value="InterPro"/>
</dbReference>
<evidence type="ECO:0000256" key="1">
    <source>
        <dbReference type="ARBA" id="ARBA00010879"/>
    </source>
</evidence>
<keyword evidence="3" id="KW-0645">Protease</keyword>
<keyword evidence="5" id="KW-0548">Nucleotidyltransferase</keyword>
<dbReference type="Gene3D" id="3.30.420.10">
    <property type="entry name" value="Ribonuclease H-like superfamily/Ribonuclease H"/>
    <property type="match status" value="1"/>
</dbReference>
<feature type="compositionally biased region" description="Acidic residues" evidence="11">
    <location>
        <begin position="1179"/>
        <end position="1190"/>
    </location>
</feature>
<dbReference type="InterPro" id="IPR036397">
    <property type="entry name" value="RNaseH_sf"/>
</dbReference>
<organism evidence="14 15">
    <name type="scientific">Astyanax mexicanus</name>
    <name type="common">Blind cave fish</name>
    <name type="synonym">Astyanax fasciatus mexicanus</name>
    <dbReference type="NCBI Taxonomy" id="7994"/>
    <lineage>
        <taxon>Eukaryota</taxon>
        <taxon>Metazoa</taxon>
        <taxon>Chordata</taxon>
        <taxon>Craniata</taxon>
        <taxon>Vertebrata</taxon>
        <taxon>Euteleostomi</taxon>
        <taxon>Actinopterygii</taxon>
        <taxon>Neopterygii</taxon>
        <taxon>Teleostei</taxon>
        <taxon>Ostariophysi</taxon>
        <taxon>Characiformes</taxon>
        <taxon>Characoidei</taxon>
        <taxon>Acestrorhamphidae</taxon>
        <taxon>Acestrorhamphinae</taxon>
        <taxon>Astyanax</taxon>
    </lineage>
</organism>
<feature type="compositionally biased region" description="Polar residues" evidence="11">
    <location>
        <begin position="1219"/>
        <end position="1233"/>
    </location>
</feature>
<dbReference type="Gene3D" id="3.10.10.10">
    <property type="entry name" value="HIV Type 1 Reverse Transcriptase, subunit A, domain 1"/>
    <property type="match status" value="1"/>
</dbReference>
<dbReference type="InParanoid" id="A0A3B1K6C6"/>
<evidence type="ECO:0000256" key="7">
    <source>
        <dbReference type="ARBA" id="ARBA00022759"/>
    </source>
</evidence>
<dbReference type="InterPro" id="IPR041588">
    <property type="entry name" value="Integrase_H2C2"/>
</dbReference>
<evidence type="ECO:0000256" key="6">
    <source>
        <dbReference type="ARBA" id="ARBA00022722"/>
    </source>
</evidence>
<dbReference type="Pfam" id="PF17921">
    <property type="entry name" value="Integrase_H2C2"/>
    <property type="match status" value="1"/>
</dbReference>
<feature type="compositionally biased region" description="Basic and acidic residues" evidence="11">
    <location>
        <begin position="693"/>
        <end position="704"/>
    </location>
</feature>
<dbReference type="FunFam" id="3.10.20.370:FF:000001">
    <property type="entry name" value="Retrovirus-related Pol polyprotein from transposon 17.6-like protein"/>
    <property type="match status" value="1"/>
</dbReference>
<keyword evidence="9" id="KW-0695">RNA-directed DNA polymerase</keyword>
<dbReference type="EC" id="3.1.26.4" evidence="2"/>
<dbReference type="Proteomes" id="UP000018467">
    <property type="component" value="Unassembled WGS sequence"/>
</dbReference>
<dbReference type="PANTHER" id="PTHR37984:SF15">
    <property type="entry name" value="INTEGRASE CATALYTIC DOMAIN-CONTAINING PROTEIN"/>
    <property type="match status" value="1"/>
</dbReference>
<dbReference type="SUPFAM" id="SSF53098">
    <property type="entry name" value="Ribonuclease H-like"/>
    <property type="match status" value="1"/>
</dbReference>
<dbReference type="Pfam" id="PF00665">
    <property type="entry name" value="rve"/>
    <property type="match status" value="1"/>
</dbReference>
<evidence type="ECO:0000313" key="15">
    <source>
        <dbReference type="Proteomes" id="UP000018467"/>
    </source>
</evidence>
<dbReference type="InterPro" id="IPR043128">
    <property type="entry name" value="Rev_trsase/Diguanyl_cyclase"/>
</dbReference>
<evidence type="ECO:0000259" key="13">
    <source>
        <dbReference type="PROSITE" id="PS50994"/>
    </source>
</evidence>
<feature type="region of interest" description="Disordered" evidence="11">
    <location>
        <begin position="1167"/>
        <end position="1274"/>
    </location>
</feature>
<dbReference type="InterPro" id="IPR012337">
    <property type="entry name" value="RNaseH-like_sf"/>
</dbReference>
<dbReference type="GO" id="GO:0008233">
    <property type="term" value="F:peptidase activity"/>
    <property type="evidence" value="ECO:0007669"/>
    <property type="project" value="UniProtKB-KW"/>
</dbReference>
<dbReference type="GO" id="GO:0006508">
    <property type="term" value="P:proteolysis"/>
    <property type="evidence" value="ECO:0007669"/>
    <property type="project" value="UniProtKB-KW"/>
</dbReference>
<keyword evidence="7" id="KW-0255">Endonuclease</keyword>
<dbReference type="InterPro" id="IPR050951">
    <property type="entry name" value="Retrovirus_Pol_polyprotein"/>
</dbReference>
<name>A0A3B1K6C6_ASTMX</name>
<accession>A0A3B1K6C6</accession>
<dbReference type="PROSITE" id="PS50878">
    <property type="entry name" value="RT_POL"/>
    <property type="match status" value="1"/>
</dbReference>
<dbReference type="SUPFAM" id="SSF56672">
    <property type="entry name" value="DNA/RNA polymerases"/>
    <property type="match status" value="1"/>
</dbReference>
<evidence type="ECO:0000256" key="10">
    <source>
        <dbReference type="ARBA" id="ARBA00039658"/>
    </source>
</evidence>
<dbReference type="FunFam" id="1.10.340.70:FF:000001">
    <property type="entry name" value="Retrovirus-related Pol polyprotein from transposon gypsy-like Protein"/>
    <property type="match status" value="1"/>
</dbReference>
<evidence type="ECO:0000256" key="9">
    <source>
        <dbReference type="ARBA" id="ARBA00022918"/>
    </source>
</evidence>
<reference evidence="15" key="2">
    <citation type="journal article" date="2014" name="Nat. Commun.">
        <title>The cavefish genome reveals candidate genes for eye loss.</title>
        <authorList>
            <person name="McGaugh S.E."/>
            <person name="Gross J.B."/>
            <person name="Aken B."/>
            <person name="Blin M."/>
            <person name="Borowsky R."/>
            <person name="Chalopin D."/>
            <person name="Hinaux H."/>
            <person name="Jeffery W.R."/>
            <person name="Keene A."/>
            <person name="Ma L."/>
            <person name="Minx P."/>
            <person name="Murphy D."/>
            <person name="O'Quin K.E."/>
            <person name="Retaux S."/>
            <person name="Rohner N."/>
            <person name="Searle S.M."/>
            <person name="Stahl B.A."/>
            <person name="Tabin C."/>
            <person name="Volff J.N."/>
            <person name="Yoshizawa M."/>
            <person name="Warren W.C."/>
        </authorList>
    </citation>
    <scope>NUCLEOTIDE SEQUENCE [LARGE SCALE GENOMIC DNA]</scope>
    <source>
        <strain evidence="15">female</strain>
    </source>
</reference>
<dbReference type="InterPro" id="IPR001584">
    <property type="entry name" value="Integrase_cat-core"/>
</dbReference>
<proteinExistence type="inferred from homology"/>
<evidence type="ECO:0000256" key="3">
    <source>
        <dbReference type="ARBA" id="ARBA00022670"/>
    </source>
</evidence>
<dbReference type="Bgee" id="ENSAMXG00000040885">
    <property type="expression patterns" value="Expressed in testis and 9 other cell types or tissues"/>
</dbReference>
<dbReference type="Gene3D" id="3.30.70.270">
    <property type="match status" value="2"/>
</dbReference>
<evidence type="ECO:0000256" key="2">
    <source>
        <dbReference type="ARBA" id="ARBA00012180"/>
    </source>
</evidence>
<feature type="region of interest" description="Disordered" evidence="11">
    <location>
        <begin position="685"/>
        <end position="726"/>
    </location>
</feature>
<protein>
    <recommendedName>
        <fullName evidence="10">Gypsy retrotransposon integrase-like protein 1</fullName>
        <ecNumber evidence="2">3.1.26.4</ecNumber>
    </recommendedName>
</protein>
<dbReference type="FunFam" id="3.30.70.270:FF:000020">
    <property type="entry name" value="Transposon Tf2-6 polyprotein-like Protein"/>
    <property type="match status" value="1"/>
</dbReference>
<evidence type="ECO:0000256" key="4">
    <source>
        <dbReference type="ARBA" id="ARBA00022679"/>
    </source>
</evidence>
<dbReference type="GO" id="GO:0015074">
    <property type="term" value="P:DNA integration"/>
    <property type="evidence" value="ECO:0007669"/>
    <property type="project" value="InterPro"/>
</dbReference>
<dbReference type="CDD" id="cd01647">
    <property type="entry name" value="RT_LTR"/>
    <property type="match status" value="1"/>
</dbReference>
<keyword evidence="4" id="KW-0808">Transferase</keyword>
<reference evidence="15" key="1">
    <citation type="submission" date="2013-03" db="EMBL/GenBank/DDBJ databases">
        <authorList>
            <person name="Jeffery W."/>
            <person name="Warren W."/>
            <person name="Wilson R.K."/>
        </authorList>
    </citation>
    <scope>NUCLEOTIDE SEQUENCE</scope>
    <source>
        <strain evidence="15">female</strain>
    </source>
</reference>
<dbReference type="Pfam" id="PF00078">
    <property type="entry name" value="RVT_1"/>
    <property type="match status" value="1"/>
</dbReference>
<dbReference type="FunFam" id="3.30.420.10:FF:000269">
    <property type="entry name" value="Uncharacterized protein"/>
    <property type="match status" value="1"/>
</dbReference>
<dbReference type="GO" id="GO:0004523">
    <property type="term" value="F:RNA-DNA hybrid ribonuclease activity"/>
    <property type="evidence" value="ECO:0007669"/>
    <property type="project" value="UniProtKB-EC"/>
</dbReference>
<keyword evidence="6" id="KW-0540">Nuclease</keyword>
<evidence type="ECO:0000313" key="14">
    <source>
        <dbReference type="Ensembl" id="ENSAMXP00000049159.1"/>
    </source>
</evidence>
<evidence type="ECO:0000256" key="11">
    <source>
        <dbReference type="SAM" id="MobiDB-lite"/>
    </source>
</evidence>
<reference evidence="14" key="4">
    <citation type="submission" date="2025-09" db="UniProtKB">
        <authorList>
            <consortium name="Ensembl"/>
        </authorList>
    </citation>
    <scope>IDENTIFICATION</scope>
</reference>
<evidence type="ECO:0000259" key="12">
    <source>
        <dbReference type="PROSITE" id="PS50878"/>
    </source>
</evidence>
<dbReference type="CDD" id="cd09274">
    <property type="entry name" value="RNase_HI_RT_Ty3"/>
    <property type="match status" value="1"/>
</dbReference>
<dbReference type="InterPro" id="IPR000477">
    <property type="entry name" value="RT_dom"/>
</dbReference>
<evidence type="ECO:0000256" key="5">
    <source>
        <dbReference type="ARBA" id="ARBA00022695"/>
    </source>
</evidence>
<keyword evidence="15" id="KW-1185">Reference proteome</keyword>
<dbReference type="Gene3D" id="1.10.340.70">
    <property type="match status" value="1"/>
</dbReference>
<evidence type="ECO:0000256" key="8">
    <source>
        <dbReference type="ARBA" id="ARBA00022801"/>
    </source>
</evidence>
<dbReference type="PROSITE" id="PS50994">
    <property type="entry name" value="INTEGRASE"/>
    <property type="match status" value="1"/>
</dbReference>
<feature type="compositionally biased region" description="Polar residues" evidence="11">
    <location>
        <begin position="706"/>
        <end position="716"/>
    </location>
</feature>
<dbReference type="Gene3D" id="3.10.20.370">
    <property type="match status" value="1"/>
</dbReference>
<dbReference type="InterPro" id="IPR043502">
    <property type="entry name" value="DNA/RNA_pol_sf"/>
</dbReference>
<dbReference type="Pfam" id="PF17919">
    <property type="entry name" value="RT_RNaseH_2"/>
    <property type="match status" value="1"/>
</dbReference>
<reference evidence="14" key="3">
    <citation type="submission" date="2025-08" db="UniProtKB">
        <authorList>
            <consortium name="Ensembl"/>
        </authorList>
    </citation>
    <scope>IDENTIFICATION</scope>
</reference>
<dbReference type="InterPro" id="IPR041577">
    <property type="entry name" value="RT_RNaseH_2"/>
</dbReference>
<feature type="domain" description="Integrase catalytic" evidence="13">
    <location>
        <begin position="876"/>
        <end position="1034"/>
    </location>
</feature>
<comment type="similarity">
    <text evidence="1">Belongs to the beta type-B retroviral polymerase family. HERV class-II K(HML-2) pol subfamily.</text>
</comment>
<dbReference type="GO" id="GO:0003964">
    <property type="term" value="F:RNA-directed DNA polymerase activity"/>
    <property type="evidence" value="ECO:0007669"/>
    <property type="project" value="UniProtKB-KW"/>
</dbReference>
<dbReference type="FunFam" id="3.10.10.10:FF:000007">
    <property type="entry name" value="Retrovirus-related Pol polyprotein from transposon 17.6-like Protein"/>
    <property type="match status" value="1"/>
</dbReference>